<proteinExistence type="inferred from homology"/>
<evidence type="ECO:0000256" key="1">
    <source>
        <dbReference type="ARBA" id="ARBA00001974"/>
    </source>
</evidence>
<dbReference type="InterPro" id="IPR006076">
    <property type="entry name" value="FAD-dep_OxRdtase"/>
</dbReference>
<dbReference type="Pfam" id="PF01266">
    <property type="entry name" value="DAO"/>
    <property type="match status" value="1"/>
</dbReference>
<dbReference type="GO" id="GO:0071949">
    <property type="term" value="F:FAD binding"/>
    <property type="evidence" value="ECO:0007669"/>
    <property type="project" value="InterPro"/>
</dbReference>
<dbReference type="Gene3D" id="3.30.9.10">
    <property type="entry name" value="D-Amino Acid Oxidase, subunit A, domain 2"/>
    <property type="match status" value="1"/>
</dbReference>
<dbReference type="EMBL" id="JAACJJ010000030">
    <property type="protein sequence ID" value="KAF5318750.1"/>
    <property type="molecule type" value="Genomic_DNA"/>
</dbReference>
<evidence type="ECO:0000256" key="2">
    <source>
        <dbReference type="ARBA" id="ARBA00006730"/>
    </source>
</evidence>
<gene>
    <name evidence="7" type="ORF">D9619_010882</name>
</gene>
<comment type="similarity">
    <text evidence="2">Belongs to the DAMOX/DASOX family.</text>
</comment>
<dbReference type="OrthoDB" id="2015447at2759"/>
<reference evidence="7 8" key="1">
    <citation type="journal article" date="2020" name="ISME J.">
        <title>Uncovering the hidden diversity of litter-decomposition mechanisms in mushroom-forming fungi.</title>
        <authorList>
            <person name="Floudas D."/>
            <person name="Bentzer J."/>
            <person name="Ahren D."/>
            <person name="Johansson T."/>
            <person name="Persson P."/>
            <person name="Tunlid A."/>
        </authorList>
    </citation>
    <scope>NUCLEOTIDE SEQUENCE [LARGE SCALE GENOMIC DNA]</scope>
    <source>
        <strain evidence="7 8">CBS 101986</strain>
    </source>
</reference>
<sequence length="206" mass="22879">MGDLTAPAVADIDYKTFVEMWRLSAPGGDAEHCFMRISHEEFSSQYLGDHSFDNMPRFREIPSNELIDGANCGFNFDTVTVDVPMYLNYLLFRFFSKGGTITRWNVQHIDQVLEAGAGPLKPSGDRRRSEPSGSPDAVIVCVGLGARFLGGVEDTTVYPVRGQTVIIRAPWVKLGRAFESDREWTYIIPRKGGNVVLGGVQGVDDW</sequence>
<evidence type="ECO:0000256" key="3">
    <source>
        <dbReference type="ARBA" id="ARBA00022630"/>
    </source>
</evidence>
<organism evidence="7 8">
    <name type="scientific">Psilocybe cf. subviscida</name>
    <dbReference type="NCBI Taxonomy" id="2480587"/>
    <lineage>
        <taxon>Eukaryota</taxon>
        <taxon>Fungi</taxon>
        <taxon>Dikarya</taxon>
        <taxon>Basidiomycota</taxon>
        <taxon>Agaricomycotina</taxon>
        <taxon>Agaricomycetes</taxon>
        <taxon>Agaricomycetidae</taxon>
        <taxon>Agaricales</taxon>
        <taxon>Agaricineae</taxon>
        <taxon>Strophariaceae</taxon>
        <taxon>Psilocybe</taxon>
    </lineage>
</organism>
<dbReference type="SUPFAM" id="SSF54373">
    <property type="entry name" value="FAD-linked reductases, C-terminal domain"/>
    <property type="match status" value="1"/>
</dbReference>
<dbReference type="InterPro" id="IPR023209">
    <property type="entry name" value="DAO"/>
</dbReference>
<keyword evidence="5" id="KW-0560">Oxidoreductase</keyword>
<dbReference type="PANTHER" id="PTHR11530:SF11">
    <property type="entry name" value="D-ASPARTATE OXIDASE"/>
    <property type="match status" value="1"/>
</dbReference>
<accession>A0A8H5B8T6</accession>
<comment type="cofactor">
    <cofactor evidence="1">
        <name>FAD</name>
        <dbReference type="ChEBI" id="CHEBI:57692"/>
    </cofactor>
</comment>
<dbReference type="PANTHER" id="PTHR11530">
    <property type="entry name" value="D-AMINO ACID OXIDASE"/>
    <property type="match status" value="1"/>
</dbReference>
<dbReference type="GO" id="GO:0003884">
    <property type="term" value="F:D-amino-acid oxidase activity"/>
    <property type="evidence" value="ECO:0007669"/>
    <property type="project" value="InterPro"/>
</dbReference>
<dbReference type="GO" id="GO:0019478">
    <property type="term" value="P:D-amino acid catabolic process"/>
    <property type="evidence" value="ECO:0007669"/>
    <property type="project" value="TreeGrafter"/>
</dbReference>
<protein>
    <recommendedName>
        <fullName evidence="6">FAD dependent oxidoreductase domain-containing protein</fullName>
    </recommendedName>
</protein>
<evidence type="ECO:0000256" key="5">
    <source>
        <dbReference type="ARBA" id="ARBA00023002"/>
    </source>
</evidence>
<dbReference type="AlphaFoldDB" id="A0A8H5B8T6"/>
<evidence type="ECO:0000313" key="7">
    <source>
        <dbReference type="EMBL" id="KAF5318750.1"/>
    </source>
</evidence>
<evidence type="ECO:0000313" key="8">
    <source>
        <dbReference type="Proteomes" id="UP000567179"/>
    </source>
</evidence>
<comment type="caution">
    <text evidence="7">The sequence shown here is derived from an EMBL/GenBank/DDBJ whole genome shotgun (WGS) entry which is preliminary data.</text>
</comment>
<dbReference type="GO" id="GO:0005737">
    <property type="term" value="C:cytoplasm"/>
    <property type="evidence" value="ECO:0007669"/>
    <property type="project" value="TreeGrafter"/>
</dbReference>
<keyword evidence="8" id="KW-1185">Reference proteome</keyword>
<evidence type="ECO:0000256" key="4">
    <source>
        <dbReference type="ARBA" id="ARBA00022827"/>
    </source>
</evidence>
<name>A0A8H5B8T6_9AGAR</name>
<dbReference type="Proteomes" id="UP000567179">
    <property type="component" value="Unassembled WGS sequence"/>
</dbReference>
<feature type="domain" description="FAD dependent oxidoreductase" evidence="6">
    <location>
        <begin position="73"/>
        <end position="200"/>
    </location>
</feature>
<dbReference type="SUPFAM" id="SSF51971">
    <property type="entry name" value="Nucleotide-binding domain"/>
    <property type="match status" value="1"/>
</dbReference>
<evidence type="ECO:0000259" key="6">
    <source>
        <dbReference type="Pfam" id="PF01266"/>
    </source>
</evidence>
<keyword evidence="3" id="KW-0285">Flavoprotein</keyword>
<keyword evidence="4" id="KW-0274">FAD</keyword>